<evidence type="ECO:0000313" key="1">
    <source>
        <dbReference type="EMBL" id="GEU93315.1"/>
    </source>
</evidence>
<proteinExistence type="predicted"/>
<dbReference type="AlphaFoldDB" id="A0A6L2P8J8"/>
<protein>
    <recommendedName>
        <fullName evidence="2">Integrase, catalytic region, zinc finger, CCHC-type, peptidase aspartic, catalytic</fullName>
    </recommendedName>
</protein>
<gene>
    <name evidence="1" type="ORF">Tci_065293</name>
</gene>
<reference evidence="1" key="1">
    <citation type="journal article" date="2019" name="Sci. Rep.">
        <title>Draft genome of Tanacetum cinerariifolium, the natural source of mosquito coil.</title>
        <authorList>
            <person name="Yamashiro T."/>
            <person name="Shiraishi A."/>
            <person name="Satake H."/>
            <person name="Nakayama K."/>
        </authorList>
    </citation>
    <scope>NUCLEOTIDE SEQUENCE</scope>
</reference>
<evidence type="ECO:0008006" key="2">
    <source>
        <dbReference type="Google" id="ProtNLM"/>
    </source>
</evidence>
<comment type="caution">
    <text evidence="1">The sequence shown here is derived from an EMBL/GenBank/DDBJ whole genome shotgun (WGS) entry which is preliminary data.</text>
</comment>
<organism evidence="1">
    <name type="scientific">Tanacetum cinerariifolium</name>
    <name type="common">Dalmatian daisy</name>
    <name type="synonym">Chrysanthemum cinerariifolium</name>
    <dbReference type="NCBI Taxonomy" id="118510"/>
    <lineage>
        <taxon>Eukaryota</taxon>
        <taxon>Viridiplantae</taxon>
        <taxon>Streptophyta</taxon>
        <taxon>Embryophyta</taxon>
        <taxon>Tracheophyta</taxon>
        <taxon>Spermatophyta</taxon>
        <taxon>Magnoliopsida</taxon>
        <taxon>eudicotyledons</taxon>
        <taxon>Gunneridae</taxon>
        <taxon>Pentapetalae</taxon>
        <taxon>asterids</taxon>
        <taxon>campanulids</taxon>
        <taxon>Asterales</taxon>
        <taxon>Asteraceae</taxon>
        <taxon>Asteroideae</taxon>
        <taxon>Anthemideae</taxon>
        <taxon>Anthemidinae</taxon>
        <taxon>Tanacetum</taxon>
    </lineage>
</organism>
<sequence>MMGYYFYFPRKNKVVVTMYAEFLEKILLSQEISGRAEELEEIQDEDTSPYENTSEMPMDVEGFEPPQEEVVPIRRPDVAFAQNITTRFQQDPGELHWTTVKTILKYLRNTKDMFLVYGGNLKAELRVDCYCDAGFETDRDDTKSQTEAAYIAASKAGIEVVRIRKFISRLSIIGTFRETLTGGEEGAFHLGLGRTRVYSDLSPEDMERYNADIRATNILLQGLPKDIYTLINHYTDAKDILNNVKMLLEGLPKDIYTLINHYTDAKYILNNVKMLLEGSDLTKKDRESSIRHSSETKQRIEESNYDQVYAYLKQHEAHGNENKMMLERFTQHMIAPLTLMTNVSPHRVDRTEVRGTNAAGNGGAQNRVRNVNPGQARVVLDEEQLLFIAGCQDNVVDENVDEPPVQDLALNVDNEFQADECDAFDYDVVDENVDEPPVQDLALNVDNEFQADECDAFDSDVDEAPTTQTMFMANLSFAYPVYNEAGLSYDSNILSEVYDHDNYQDAVCEHHKVHEMHDDVPPNCVLDSYAEYTGDSNMTSYDQYVKDNAELVCTK</sequence>
<dbReference type="EMBL" id="BKCJ010010826">
    <property type="protein sequence ID" value="GEU93315.1"/>
    <property type="molecule type" value="Genomic_DNA"/>
</dbReference>
<accession>A0A6L2P8J8</accession>
<name>A0A6L2P8J8_TANCI</name>